<evidence type="ECO:0000313" key="1">
    <source>
        <dbReference type="EMBL" id="RUO23917.1"/>
    </source>
</evidence>
<protein>
    <submittedName>
        <fullName evidence="1">TIGR04255 family protein</fullName>
    </submittedName>
</protein>
<proteinExistence type="predicted"/>
<comment type="caution">
    <text evidence="1">The sequence shown here is derived from an EMBL/GenBank/DDBJ whole genome shotgun (WGS) entry which is preliminary data.</text>
</comment>
<reference evidence="1 2" key="1">
    <citation type="journal article" date="2011" name="Front. Microbiol.">
        <title>Genomic signatures of strain selection and enhancement in Bacillus atrophaeus var. globigii, a historical biowarfare simulant.</title>
        <authorList>
            <person name="Gibbons H.S."/>
            <person name="Broomall S.M."/>
            <person name="McNew L.A."/>
            <person name="Daligault H."/>
            <person name="Chapman C."/>
            <person name="Bruce D."/>
            <person name="Karavis M."/>
            <person name="Krepps M."/>
            <person name="McGregor P.A."/>
            <person name="Hong C."/>
            <person name="Park K.H."/>
            <person name="Akmal A."/>
            <person name="Feldman A."/>
            <person name="Lin J.S."/>
            <person name="Chang W.E."/>
            <person name="Higgs B.W."/>
            <person name="Demirev P."/>
            <person name="Lindquist J."/>
            <person name="Liem A."/>
            <person name="Fochler E."/>
            <person name="Read T.D."/>
            <person name="Tapia R."/>
            <person name="Johnson S."/>
            <person name="Bishop-Lilly K.A."/>
            <person name="Detter C."/>
            <person name="Han C."/>
            <person name="Sozhamannan S."/>
            <person name="Rosenzweig C.N."/>
            <person name="Skowronski E.W."/>
        </authorList>
    </citation>
    <scope>NUCLEOTIDE SEQUENCE [LARGE SCALE GENOMIC DNA]</scope>
    <source>
        <strain evidence="1 2">MLST1</strain>
    </source>
</reference>
<keyword evidence="2" id="KW-1185">Reference proteome</keyword>
<dbReference type="NCBIfam" id="TIGR04255">
    <property type="entry name" value="sporadTIGR04255"/>
    <property type="match status" value="1"/>
</dbReference>
<dbReference type="RefSeq" id="WP_126804337.1">
    <property type="nucleotide sequence ID" value="NZ_PIPL01000003.1"/>
</dbReference>
<dbReference type="EMBL" id="PIPL01000003">
    <property type="protein sequence ID" value="RUO23917.1"/>
    <property type="molecule type" value="Genomic_DNA"/>
</dbReference>
<organism evidence="1 2">
    <name type="scientific">Aliidiomarina minuta</name>
    <dbReference type="NCBI Taxonomy" id="880057"/>
    <lineage>
        <taxon>Bacteria</taxon>
        <taxon>Pseudomonadati</taxon>
        <taxon>Pseudomonadota</taxon>
        <taxon>Gammaproteobacteria</taxon>
        <taxon>Alteromonadales</taxon>
        <taxon>Idiomarinaceae</taxon>
        <taxon>Aliidiomarina</taxon>
    </lineage>
</organism>
<dbReference type="OrthoDB" id="9128512at2"/>
<accession>A0A432W3K6</accession>
<gene>
    <name evidence="1" type="ORF">CWE09_12260</name>
</gene>
<dbReference type="Proteomes" id="UP000288293">
    <property type="component" value="Unassembled WGS sequence"/>
</dbReference>
<sequence length="259" mass="29982">MTDYRKLENQPLKLVLAEFRFSQVLQIEEYIPKLQEELRKQYPTFRKSTEQSIHVKADGLEVSSISRWSFTSSDKKNAIDISQDRLVYFTTAYPRFEGFSEACANAIKKVLEIVEPSLLLRIGLRYCDLITIDETEQFINLVDEKFLPTPITEGIGKTRHLKTENYINTQQGTLSIRSWFGEMPLTCPPDIDNVPVQIQRDAVSSERLILDFDHVWEAGDDSIEFSCEQALDKLDALHDASRAAFWKATKDYARETKWM</sequence>
<dbReference type="AlphaFoldDB" id="A0A432W3K6"/>
<evidence type="ECO:0000313" key="2">
    <source>
        <dbReference type="Proteomes" id="UP000288293"/>
    </source>
</evidence>
<dbReference type="InterPro" id="IPR026349">
    <property type="entry name" value="CHP04255"/>
</dbReference>
<name>A0A432W3K6_9GAMM</name>